<reference evidence="2" key="1">
    <citation type="journal article" date="2023" name="Front. Plant Sci.">
        <title>Chromosomal-level genome assembly of Melastoma candidum provides insights into trichome evolution.</title>
        <authorList>
            <person name="Zhong Y."/>
            <person name="Wu W."/>
            <person name="Sun C."/>
            <person name="Zou P."/>
            <person name="Liu Y."/>
            <person name="Dai S."/>
            <person name="Zhou R."/>
        </authorList>
    </citation>
    <scope>NUCLEOTIDE SEQUENCE [LARGE SCALE GENOMIC DNA]</scope>
</reference>
<protein>
    <submittedName>
        <fullName evidence="1">Uncharacterized protein</fullName>
    </submittedName>
</protein>
<comment type="caution">
    <text evidence="1">The sequence shown here is derived from an EMBL/GenBank/DDBJ whole genome shotgun (WGS) entry which is preliminary data.</text>
</comment>
<dbReference type="EMBL" id="CM042880">
    <property type="protein sequence ID" value="KAI4389527.1"/>
    <property type="molecule type" value="Genomic_DNA"/>
</dbReference>
<evidence type="ECO:0000313" key="1">
    <source>
        <dbReference type="EMBL" id="KAI4389527.1"/>
    </source>
</evidence>
<accession>A0ACB9SMU2</accession>
<name>A0ACB9SMU2_9MYRT</name>
<keyword evidence="2" id="KW-1185">Reference proteome</keyword>
<organism evidence="1 2">
    <name type="scientific">Melastoma candidum</name>
    <dbReference type="NCBI Taxonomy" id="119954"/>
    <lineage>
        <taxon>Eukaryota</taxon>
        <taxon>Viridiplantae</taxon>
        <taxon>Streptophyta</taxon>
        <taxon>Embryophyta</taxon>
        <taxon>Tracheophyta</taxon>
        <taxon>Spermatophyta</taxon>
        <taxon>Magnoliopsida</taxon>
        <taxon>eudicotyledons</taxon>
        <taxon>Gunneridae</taxon>
        <taxon>Pentapetalae</taxon>
        <taxon>rosids</taxon>
        <taxon>malvids</taxon>
        <taxon>Myrtales</taxon>
        <taxon>Melastomataceae</taxon>
        <taxon>Melastomatoideae</taxon>
        <taxon>Melastomateae</taxon>
        <taxon>Melastoma</taxon>
    </lineage>
</organism>
<sequence length="158" mass="17804">MCSYTVTFSQLLLSSGERMEEAVFRLSIFNGMKGKAIIVFALCFSTYIVLLLLLATGIKSLKSRSSELMLVKLGSGCFKRDKCCLLLGLDTRIDGPFAGVWDSLCFDCYDGWDSIILILYFLKIWVRIRSGDRTSTCQRELLVLVCDLKVKTMSQPLQ</sequence>
<evidence type="ECO:0000313" key="2">
    <source>
        <dbReference type="Proteomes" id="UP001057402"/>
    </source>
</evidence>
<proteinExistence type="predicted"/>
<dbReference type="Proteomes" id="UP001057402">
    <property type="component" value="Chromosome 1"/>
</dbReference>
<gene>
    <name evidence="1" type="ORF">MLD38_001743</name>
</gene>